<dbReference type="Proteomes" id="UP000761380">
    <property type="component" value="Unassembled WGS sequence"/>
</dbReference>
<comment type="caution">
    <text evidence="2">The sequence shown here is derived from an EMBL/GenBank/DDBJ whole genome shotgun (WGS) entry which is preliminary data.</text>
</comment>
<name>A0A927ZUF5_SELRU</name>
<evidence type="ECO:0000313" key="2">
    <source>
        <dbReference type="EMBL" id="MBE6092420.1"/>
    </source>
</evidence>
<sequence>MQANKQAGFFLWETILLSIVLLAMTAAAGMYMRAAQLQAVSAVEGRADYLARAQISYAQAVLDKEGSLPQQMDYLGDQQDLQQNGIVYNISGEAAADDDGLWTLQVKVSWETNGKAGEQEYKRSLSAHK</sequence>
<reference evidence="2" key="1">
    <citation type="submission" date="2019-04" db="EMBL/GenBank/DDBJ databases">
        <title>Evolution of Biomass-Degrading Anaerobic Consortia Revealed by Metagenomics.</title>
        <authorList>
            <person name="Peng X."/>
        </authorList>
    </citation>
    <scope>NUCLEOTIDE SEQUENCE</scope>
    <source>
        <strain evidence="2">SIG240</strain>
    </source>
</reference>
<keyword evidence="1" id="KW-0472">Membrane</keyword>
<evidence type="ECO:0000256" key="1">
    <source>
        <dbReference type="SAM" id="Phobius"/>
    </source>
</evidence>
<dbReference type="AlphaFoldDB" id="A0A927ZUF5"/>
<keyword evidence="1" id="KW-1133">Transmembrane helix</keyword>
<feature type="transmembrane region" description="Helical" evidence="1">
    <location>
        <begin position="9"/>
        <end position="32"/>
    </location>
</feature>
<gene>
    <name evidence="2" type="ORF">E7201_04475</name>
</gene>
<accession>A0A927ZUF5</accession>
<dbReference type="EMBL" id="SVBY01000023">
    <property type="protein sequence ID" value="MBE6092420.1"/>
    <property type="molecule type" value="Genomic_DNA"/>
</dbReference>
<proteinExistence type="predicted"/>
<protein>
    <submittedName>
        <fullName evidence="2">Uncharacterized protein</fullName>
    </submittedName>
</protein>
<keyword evidence="1" id="KW-0812">Transmembrane</keyword>
<organism evidence="2 3">
    <name type="scientific">Selenomonas ruminantium</name>
    <dbReference type="NCBI Taxonomy" id="971"/>
    <lineage>
        <taxon>Bacteria</taxon>
        <taxon>Bacillati</taxon>
        <taxon>Bacillota</taxon>
        <taxon>Negativicutes</taxon>
        <taxon>Selenomonadales</taxon>
        <taxon>Selenomonadaceae</taxon>
        <taxon>Selenomonas</taxon>
    </lineage>
</organism>
<evidence type="ECO:0000313" key="3">
    <source>
        <dbReference type="Proteomes" id="UP000761380"/>
    </source>
</evidence>